<dbReference type="PRINTS" id="PR00119">
    <property type="entry name" value="CATATPASE"/>
</dbReference>
<keyword evidence="5" id="KW-0597">Phosphoprotein</keyword>
<dbReference type="FunFam" id="3.40.50.1000:FF:000004">
    <property type="entry name" value="Sodium/potassium-transporting ATPase subunit alpha"/>
    <property type="match status" value="1"/>
</dbReference>
<feature type="region of interest" description="Disordered" evidence="15">
    <location>
        <begin position="1080"/>
        <end position="1102"/>
    </location>
</feature>
<feature type="transmembrane region" description="Helical" evidence="16">
    <location>
        <begin position="257"/>
        <end position="281"/>
    </location>
</feature>
<dbReference type="PRINTS" id="PR00121">
    <property type="entry name" value="NAKATPASE"/>
</dbReference>
<dbReference type="GO" id="GO:0005886">
    <property type="term" value="C:plasma membrane"/>
    <property type="evidence" value="ECO:0007669"/>
    <property type="project" value="TreeGrafter"/>
</dbReference>
<dbReference type="InterPro" id="IPR044492">
    <property type="entry name" value="P_typ_ATPase_HD_dom"/>
</dbReference>
<keyword evidence="10" id="KW-0630">Potassium</keyword>
<keyword evidence="9" id="KW-0460">Magnesium</keyword>
<feature type="transmembrane region" description="Helical" evidence="16">
    <location>
        <begin position="121"/>
        <end position="140"/>
    </location>
</feature>
<evidence type="ECO:0000313" key="18">
    <source>
        <dbReference type="Ensembl" id="ENSEASP00005007894.1"/>
    </source>
</evidence>
<dbReference type="GO" id="GO:0005524">
    <property type="term" value="F:ATP binding"/>
    <property type="evidence" value="ECO:0007669"/>
    <property type="project" value="UniProtKB-KW"/>
</dbReference>
<dbReference type="PANTHER" id="PTHR43294:SF15">
    <property type="entry name" value="SODIUM_POTASSIUM-TRANSPORTING ATPASE SUBUNIT ALPHA-3"/>
    <property type="match status" value="1"/>
</dbReference>
<dbReference type="GO" id="GO:1990573">
    <property type="term" value="P:potassium ion import across plasma membrane"/>
    <property type="evidence" value="ECO:0007669"/>
    <property type="project" value="TreeGrafter"/>
</dbReference>
<feature type="transmembrane region" description="Helical" evidence="16">
    <location>
        <begin position="919"/>
        <end position="936"/>
    </location>
</feature>
<dbReference type="InterPro" id="IPR023214">
    <property type="entry name" value="HAD_sf"/>
</dbReference>
<feature type="domain" description="Cation-transporting P-type ATPase N-terminal" evidence="17">
    <location>
        <begin position="33"/>
        <end position="107"/>
    </location>
</feature>
<feature type="compositionally biased region" description="Polar residues" evidence="15">
    <location>
        <begin position="1081"/>
        <end position="1095"/>
    </location>
</feature>
<dbReference type="SFLD" id="SFLDF00027">
    <property type="entry name" value="p-type_atpase"/>
    <property type="match status" value="1"/>
</dbReference>
<dbReference type="InterPro" id="IPR001757">
    <property type="entry name" value="P_typ_ATPase"/>
</dbReference>
<dbReference type="InterPro" id="IPR018303">
    <property type="entry name" value="ATPase_P-typ_P_site"/>
</dbReference>
<comment type="similarity">
    <text evidence="2">Belongs to the cation transport ATPase (P-type) (TC 3.A.3) family. Type IIC subfamily.</text>
</comment>
<evidence type="ECO:0000256" key="2">
    <source>
        <dbReference type="ARBA" id="ARBA00006934"/>
    </source>
</evidence>
<feature type="transmembrane region" description="Helical" evidence="16">
    <location>
        <begin position="1045"/>
        <end position="1069"/>
    </location>
</feature>
<keyword evidence="4" id="KW-0633">Potassium transport</keyword>
<dbReference type="PANTHER" id="PTHR43294">
    <property type="entry name" value="SODIUM/POTASSIUM-TRANSPORTING ATPASE SUBUNIT ALPHA"/>
    <property type="match status" value="1"/>
</dbReference>
<dbReference type="Ensembl" id="ENSEAST00005008613.1">
    <property type="protein sequence ID" value="ENSEASP00005007894.1"/>
    <property type="gene ID" value="ENSEASG00005004546.1"/>
</dbReference>
<evidence type="ECO:0000256" key="9">
    <source>
        <dbReference type="ARBA" id="ARBA00022842"/>
    </source>
</evidence>
<evidence type="ECO:0000256" key="4">
    <source>
        <dbReference type="ARBA" id="ARBA00022538"/>
    </source>
</evidence>
<dbReference type="GO" id="GO:0030007">
    <property type="term" value="P:intracellular potassium ion homeostasis"/>
    <property type="evidence" value="ECO:0007669"/>
    <property type="project" value="TreeGrafter"/>
</dbReference>
<dbReference type="FunFam" id="1.20.1110.10:FF:000095">
    <property type="entry name" value="Sodium/potassium-transporting ATPase subunit alpha-1"/>
    <property type="match status" value="2"/>
</dbReference>
<dbReference type="SUPFAM" id="SSF81665">
    <property type="entry name" value="Calcium ATPase, transmembrane domain M"/>
    <property type="match status" value="1"/>
</dbReference>
<evidence type="ECO:0000256" key="12">
    <source>
        <dbReference type="ARBA" id="ARBA00022989"/>
    </source>
</evidence>
<evidence type="ECO:0000256" key="14">
    <source>
        <dbReference type="ARBA" id="ARBA00023136"/>
    </source>
</evidence>
<keyword evidence="8" id="KW-0067">ATP-binding</keyword>
<dbReference type="GO" id="GO:0005391">
    <property type="term" value="F:P-type sodium:potassium-exchanging transporter activity"/>
    <property type="evidence" value="ECO:0007669"/>
    <property type="project" value="TreeGrafter"/>
</dbReference>
<dbReference type="InterPro" id="IPR008250">
    <property type="entry name" value="ATPase_P-typ_transduc_dom_A_sf"/>
</dbReference>
<evidence type="ECO:0000256" key="15">
    <source>
        <dbReference type="SAM" id="MobiDB-lite"/>
    </source>
</evidence>
<dbReference type="PROSITE" id="PS00154">
    <property type="entry name" value="ATPASE_E1_E2"/>
    <property type="match status" value="1"/>
</dbReference>
<name>A0A8C4LE51_EQUAS</name>
<dbReference type="Gene3D" id="2.70.150.10">
    <property type="entry name" value="Calcium-transporting ATPase, cytoplasmic transduction domain A"/>
    <property type="match status" value="2"/>
</dbReference>
<evidence type="ECO:0000256" key="16">
    <source>
        <dbReference type="SAM" id="Phobius"/>
    </source>
</evidence>
<evidence type="ECO:0000256" key="11">
    <source>
        <dbReference type="ARBA" id="ARBA00022967"/>
    </source>
</evidence>
<accession>A0A8C4LE51</accession>
<dbReference type="Pfam" id="PF13246">
    <property type="entry name" value="Cation_ATPase"/>
    <property type="match status" value="1"/>
</dbReference>
<evidence type="ECO:0000259" key="17">
    <source>
        <dbReference type="SMART" id="SM00831"/>
    </source>
</evidence>
<dbReference type="SUPFAM" id="SSF56784">
    <property type="entry name" value="HAD-like"/>
    <property type="match status" value="1"/>
</dbReference>
<dbReference type="InterPro" id="IPR004014">
    <property type="entry name" value="ATPase_P-typ_cation-transptr_N"/>
</dbReference>
<keyword evidence="6 16" id="KW-0812">Transmembrane</keyword>
<dbReference type="SUPFAM" id="SSF81660">
    <property type="entry name" value="Metal cation-transporting ATPase, ATP-binding domain N"/>
    <property type="match status" value="1"/>
</dbReference>
<dbReference type="GO" id="GO:1902600">
    <property type="term" value="P:proton transmembrane transport"/>
    <property type="evidence" value="ECO:0007669"/>
    <property type="project" value="TreeGrafter"/>
</dbReference>
<dbReference type="NCBIfam" id="TIGR01106">
    <property type="entry name" value="ATPase-IIC_X-K"/>
    <property type="match status" value="1"/>
</dbReference>
<feature type="transmembrane region" description="Helical" evidence="16">
    <location>
        <begin position="951"/>
        <end position="967"/>
    </location>
</feature>
<dbReference type="GO" id="GO:0016887">
    <property type="term" value="F:ATP hydrolysis activity"/>
    <property type="evidence" value="ECO:0007669"/>
    <property type="project" value="InterPro"/>
</dbReference>
<reference evidence="18" key="1">
    <citation type="submission" date="2023-03" db="UniProtKB">
        <authorList>
            <consortium name="Ensembl"/>
        </authorList>
    </citation>
    <scope>IDENTIFICATION</scope>
</reference>
<organism evidence="18">
    <name type="scientific">Equus asinus asinus</name>
    <dbReference type="NCBI Taxonomy" id="83772"/>
    <lineage>
        <taxon>Eukaryota</taxon>
        <taxon>Metazoa</taxon>
        <taxon>Chordata</taxon>
        <taxon>Craniata</taxon>
        <taxon>Vertebrata</taxon>
        <taxon>Euteleostomi</taxon>
        <taxon>Mammalia</taxon>
        <taxon>Eutheria</taxon>
        <taxon>Laurasiatheria</taxon>
        <taxon>Perissodactyla</taxon>
        <taxon>Equidae</taxon>
        <taxon>Equus</taxon>
    </lineage>
</organism>
<dbReference type="SUPFAM" id="SSF81653">
    <property type="entry name" value="Calcium ATPase, transduction domain A"/>
    <property type="match status" value="1"/>
</dbReference>
<dbReference type="CDD" id="cd02608">
    <property type="entry name" value="P-type_ATPase_Na-K_like"/>
    <property type="match status" value="1"/>
</dbReference>
<dbReference type="FunFam" id="3.40.1110.10:FF:000001">
    <property type="entry name" value="Sodium/potassium-transporting ATPase subunit alpha"/>
    <property type="match status" value="1"/>
</dbReference>
<dbReference type="AlphaFoldDB" id="A0A8C4LE51"/>
<dbReference type="Pfam" id="PF00689">
    <property type="entry name" value="Cation_ATPase_C"/>
    <property type="match status" value="1"/>
</dbReference>
<dbReference type="InterPro" id="IPR023299">
    <property type="entry name" value="ATPase_P-typ_cyto_dom_N"/>
</dbReference>
<keyword evidence="3" id="KW-0813">Transport</keyword>
<dbReference type="InterPro" id="IPR059000">
    <property type="entry name" value="ATPase_P-type_domA"/>
</dbReference>
<feature type="region of interest" description="Disordered" evidence="15">
    <location>
        <begin position="1"/>
        <end position="25"/>
    </location>
</feature>
<proteinExistence type="inferred from homology"/>
<evidence type="ECO:0000256" key="7">
    <source>
        <dbReference type="ARBA" id="ARBA00022741"/>
    </source>
</evidence>
<dbReference type="Pfam" id="PF00690">
    <property type="entry name" value="Cation_ATPase_N"/>
    <property type="match status" value="1"/>
</dbReference>
<dbReference type="Gene3D" id="1.20.1110.10">
    <property type="entry name" value="Calcium-transporting ATPase, transmembrane domain"/>
    <property type="match status" value="2"/>
</dbReference>
<dbReference type="SMART" id="SM00831">
    <property type="entry name" value="Cation_ATPase_N"/>
    <property type="match status" value="1"/>
</dbReference>
<dbReference type="InterPro" id="IPR023298">
    <property type="entry name" value="ATPase_P-typ_TM_dom_sf"/>
</dbReference>
<feature type="transmembrane region" description="Helical" evidence="16">
    <location>
        <begin position="87"/>
        <end position="109"/>
    </location>
</feature>
<evidence type="ECO:0000256" key="10">
    <source>
        <dbReference type="ARBA" id="ARBA00022958"/>
    </source>
</evidence>
<dbReference type="InterPro" id="IPR036412">
    <property type="entry name" value="HAD-like_sf"/>
</dbReference>
<evidence type="ECO:0000256" key="3">
    <source>
        <dbReference type="ARBA" id="ARBA00022448"/>
    </source>
</evidence>
<evidence type="ECO:0000256" key="6">
    <source>
        <dbReference type="ARBA" id="ARBA00022692"/>
    </source>
</evidence>
<feature type="transmembrane region" description="Helical" evidence="16">
    <location>
        <begin position="879"/>
        <end position="898"/>
    </location>
</feature>
<keyword evidence="12 16" id="KW-1133">Transmembrane helix</keyword>
<dbReference type="GO" id="GO:0036376">
    <property type="term" value="P:sodium ion export across plasma membrane"/>
    <property type="evidence" value="ECO:0007669"/>
    <property type="project" value="TreeGrafter"/>
</dbReference>
<dbReference type="Gene3D" id="3.40.1110.10">
    <property type="entry name" value="Calcium-transporting ATPase, cytoplasmic domain N"/>
    <property type="match status" value="1"/>
</dbReference>
<keyword evidence="14 16" id="KW-0472">Membrane</keyword>
<dbReference type="InterPro" id="IPR006068">
    <property type="entry name" value="ATPase_P-typ_cation-transptr_C"/>
</dbReference>
<protein>
    <submittedName>
        <fullName evidence="18">ATPase Na+/K+ transporting subunit alpha 3</fullName>
    </submittedName>
</protein>
<evidence type="ECO:0000256" key="5">
    <source>
        <dbReference type="ARBA" id="ARBA00022553"/>
    </source>
</evidence>
<dbReference type="InterPro" id="IPR050510">
    <property type="entry name" value="Cation_transp_ATPase_P-type"/>
</dbReference>
<dbReference type="GO" id="GO:0006883">
    <property type="term" value="P:intracellular sodium ion homeostasis"/>
    <property type="evidence" value="ECO:0007669"/>
    <property type="project" value="TreeGrafter"/>
</dbReference>
<keyword evidence="7" id="KW-0547">Nucleotide-binding</keyword>
<keyword evidence="11" id="KW-1278">Translocase</keyword>
<dbReference type="NCBIfam" id="TIGR01494">
    <property type="entry name" value="ATPase_P-type"/>
    <property type="match status" value="2"/>
</dbReference>
<feature type="transmembrane region" description="Helical" evidence="16">
    <location>
        <begin position="815"/>
        <end position="838"/>
    </location>
</feature>
<gene>
    <name evidence="18" type="primary">ATP1A3</name>
</gene>
<evidence type="ECO:0000256" key="13">
    <source>
        <dbReference type="ARBA" id="ARBA00023065"/>
    </source>
</evidence>
<dbReference type="Pfam" id="PF00122">
    <property type="entry name" value="E1-E2_ATPase"/>
    <property type="match status" value="1"/>
</dbReference>
<dbReference type="SFLD" id="SFLDS00003">
    <property type="entry name" value="Haloacid_Dehalogenase"/>
    <property type="match status" value="1"/>
</dbReference>
<feature type="transmembrane region" description="Helical" evidence="16">
    <location>
        <begin position="287"/>
        <end position="310"/>
    </location>
</feature>
<dbReference type="Gene3D" id="3.40.50.1000">
    <property type="entry name" value="HAD superfamily/HAD-like"/>
    <property type="match status" value="1"/>
</dbReference>
<evidence type="ECO:0000256" key="8">
    <source>
        <dbReference type="ARBA" id="ARBA00022840"/>
    </source>
</evidence>
<dbReference type="SFLD" id="SFLDG00002">
    <property type="entry name" value="C1.7:_P-type_atpase_like"/>
    <property type="match status" value="1"/>
</dbReference>
<sequence length="1250" mass="136203">MGDKKDDKGSPKKNKGTKERRDLDDLKKEVAMTEHKMSVEEVCRKYNTDCVQGLTHSKAQEILARDGPNALTPPPTTPEWVKFCRQLFGGFSILLWIGAILCFLAYGIQAGTEDDPSGDNLYLGIVLAAVVIITGCFSYYQEAKSSKIMESFKNMVPQQALVIREGEKMQVNAEEVVVGDLVEIKGGDRVPADLRIISAHGCKVGLGPGAQLCPSWSGTARGVVVATGDRTVMGRIATLASGLEVGKTPIAIEIEHFIQLITGVAVFLGVSFFILSLILGYTWLEAVIFLIGIIVANVPEGLLATVTVCLTLTAKRMARKNCLVKNLEAVETLGSTSTICSDKTGTLTQNRMTVAHMWFDNQIHEADTTEDQSGTSFDKSSHTWVALSHIAGLCNRAVFKGGQDNIPVLKRDVAGDASESALLKCIELSSGSVKLMRERNKKVAEIPFNSTNKYQLSIHETEDPNDNRYLLVMKGAPERILDRCSTILLQGKEQPLDEEMKEAFQNAYLELGGLGERVLGFCHYYLPEEQFPKGFAFDCDDVNFTTDNLCFVGLMSMIDPPRAAVPDAVGKCRSAGIKVIMVTGDHPITAKAIAKGVGIISEGNETVEDIAARLNIPVSQVNPRDAKACVIHGTDLKDFTSEQIDEILQNHTEIVFARTSPQQKLIIVEGCQRQGAIVAVTGDGVNDSPALKKADIGVAMGIAGSDVSKQAADMILLDDNFASIVTGVEEGRLIFDNLKKSIAYTLTSNIPEITPFLLFIMANIPLPLGTITILCIDLGTDMVPAISLAYEAAESDIMKRQPRNPRTDKLVNERLISMAYGQIGMIQALGGFFSYFVILAENGFLPGNLVGIRLNWDDRTVNDLEDSYGQQWTYEQRKVVEFTCHTAFFVSIVVVQWADLIICKTRRNSVFQQGMKNKILIFGLFEETALAAFLSYCPGMDVALRMYPLKPSWWFCAFPYSFLIFVYDEIRKLILRRNPGGEGASGAEGEGWGADRALSPPHLSPVLSPDHLANSPFVLSLWASSPLSPACLCVSVPFGLFLCGHLSLCLCFFLSVPVSTVSVSFLLCLSLQVGWRRKPTTDLTPSHRPSLTRPSPGQHPPVPPILYSGGKGPISRWPHLGLTPQVIPCLPPSLPLWLAPCPPPPASLLSPLSLLCVSAPLLLLTPTSQPPPSPIPGLFFTPSHPPGRCHLGSGQLSNISVGREKQCVLCLLSEVGVWVAWRPLCWHTWPGDSRNSWPGTSLAVAESQSH</sequence>
<dbReference type="InterPro" id="IPR005775">
    <property type="entry name" value="P-type_ATPase_IIC"/>
</dbReference>
<keyword evidence="13" id="KW-0406">Ion transport</keyword>
<evidence type="ECO:0000256" key="1">
    <source>
        <dbReference type="ARBA" id="ARBA00004141"/>
    </source>
</evidence>
<comment type="subcellular location">
    <subcellularLocation>
        <location evidence="1">Membrane</location>
        <topology evidence="1">Multi-pass membrane protein</topology>
    </subcellularLocation>
</comment>